<evidence type="ECO:0000313" key="3">
    <source>
        <dbReference type="Proteomes" id="UP000634136"/>
    </source>
</evidence>
<feature type="compositionally biased region" description="Basic and acidic residues" evidence="1">
    <location>
        <begin position="18"/>
        <end position="43"/>
    </location>
</feature>
<comment type="caution">
    <text evidence="2">The sequence shown here is derived from an EMBL/GenBank/DDBJ whole genome shotgun (WGS) entry which is preliminary data.</text>
</comment>
<dbReference type="AlphaFoldDB" id="A0A834SH83"/>
<evidence type="ECO:0000313" key="2">
    <source>
        <dbReference type="EMBL" id="KAF7804445.1"/>
    </source>
</evidence>
<accession>A0A834SH83</accession>
<reference evidence="2" key="1">
    <citation type="submission" date="2020-09" db="EMBL/GenBank/DDBJ databases">
        <title>Genome-Enabled Discovery of Anthraquinone Biosynthesis in Senna tora.</title>
        <authorList>
            <person name="Kang S.-H."/>
            <person name="Pandey R.P."/>
            <person name="Lee C.-M."/>
            <person name="Sim J.-S."/>
            <person name="Jeong J.-T."/>
            <person name="Choi B.-S."/>
            <person name="Jung M."/>
            <person name="Ginzburg D."/>
            <person name="Zhao K."/>
            <person name="Won S.Y."/>
            <person name="Oh T.-J."/>
            <person name="Yu Y."/>
            <person name="Kim N.-H."/>
            <person name="Lee O.R."/>
            <person name="Lee T.-H."/>
            <person name="Bashyal P."/>
            <person name="Kim T.-S."/>
            <person name="Lee W.-H."/>
            <person name="Kawkins C."/>
            <person name="Kim C.-K."/>
            <person name="Kim J.S."/>
            <person name="Ahn B.O."/>
            <person name="Rhee S.Y."/>
            <person name="Sohng J.K."/>
        </authorList>
    </citation>
    <scope>NUCLEOTIDE SEQUENCE</scope>
    <source>
        <tissue evidence="2">Leaf</tissue>
    </source>
</reference>
<sequence length="58" mass="6381">MKKTDLFDGVGDLGTDAITREKSGPDRSRNGREKPAVCQRRDLASMGSKSSFQELISH</sequence>
<proteinExistence type="predicted"/>
<dbReference type="Proteomes" id="UP000634136">
    <property type="component" value="Unassembled WGS sequence"/>
</dbReference>
<evidence type="ECO:0000256" key="1">
    <source>
        <dbReference type="SAM" id="MobiDB-lite"/>
    </source>
</evidence>
<feature type="compositionally biased region" description="Polar residues" evidence="1">
    <location>
        <begin position="47"/>
        <end position="58"/>
    </location>
</feature>
<feature type="region of interest" description="Disordered" evidence="1">
    <location>
        <begin position="1"/>
        <end position="58"/>
    </location>
</feature>
<dbReference type="EMBL" id="JAAIUW010000013">
    <property type="protein sequence ID" value="KAF7804445.1"/>
    <property type="molecule type" value="Genomic_DNA"/>
</dbReference>
<name>A0A834SH83_9FABA</name>
<protein>
    <submittedName>
        <fullName evidence="2">Isocitrate dehydrogenase [NAD] catalytic subunit 6, mitochondrial</fullName>
    </submittedName>
</protein>
<keyword evidence="3" id="KW-1185">Reference proteome</keyword>
<gene>
    <name evidence="2" type="ORF">G2W53_043556</name>
</gene>
<organism evidence="2 3">
    <name type="scientific">Senna tora</name>
    <dbReference type="NCBI Taxonomy" id="362788"/>
    <lineage>
        <taxon>Eukaryota</taxon>
        <taxon>Viridiplantae</taxon>
        <taxon>Streptophyta</taxon>
        <taxon>Embryophyta</taxon>
        <taxon>Tracheophyta</taxon>
        <taxon>Spermatophyta</taxon>
        <taxon>Magnoliopsida</taxon>
        <taxon>eudicotyledons</taxon>
        <taxon>Gunneridae</taxon>
        <taxon>Pentapetalae</taxon>
        <taxon>rosids</taxon>
        <taxon>fabids</taxon>
        <taxon>Fabales</taxon>
        <taxon>Fabaceae</taxon>
        <taxon>Caesalpinioideae</taxon>
        <taxon>Cassia clade</taxon>
        <taxon>Senna</taxon>
    </lineage>
</organism>